<organism evidence="3 4">
    <name type="scientific">Nocardioides glacieisoli</name>
    <dbReference type="NCBI Taxonomy" id="1168730"/>
    <lineage>
        <taxon>Bacteria</taxon>
        <taxon>Bacillati</taxon>
        <taxon>Actinomycetota</taxon>
        <taxon>Actinomycetes</taxon>
        <taxon>Propionibacteriales</taxon>
        <taxon>Nocardioidaceae</taxon>
        <taxon>Nocardioides</taxon>
    </lineage>
</organism>
<feature type="coiled-coil region" evidence="1">
    <location>
        <begin position="181"/>
        <end position="208"/>
    </location>
</feature>
<evidence type="ECO:0000256" key="1">
    <source>
        <dbReference type="SAM" id="Coils"/>
    </source>
</evidence>
<evidence type="ECO:0000313" key="3">
    <source>
        <dbReference type="EMBL" id="RYB90790.1"/>
    </source>
</evidence>
<dbReference type="EMBL" id="SDWS01000004">
    <property type="protein sequence ID" value="RYB90790.1"/>
    <property type="molecule type" value="Genomic_DNA"/>
</dbReference>
<gene>
    <name evidence="3" type="ORF">EUA06_10940</name>
</gene>
<dbReference type="Gene3D" id="3.60.160.10">
    <property type="entry name" value="Mitochondrial biogenesis AIM24"/>
    <property type="match status" value="1"/>
</dbReference>
<keyword evidence="2" id="KW-1133">Transmembrane helix</keyword>
<keyword evidence="1" id="KW-0175">Coiled coil</keyword>
<dbReference type="OrthoDB" id="186343at2"/>
<keyword evidence="2" id="KW-0812">Transmembrane</keyword>
<dbReference type="AlphaFoldDB" id="A0A4Q2RPE2"/>
<feature type="transmembrane region" description="Helical" evidence="2">
    <location>
        <begin position="226"/>
        <end position="249"/>
    </location>
</feature>
<proteinExistence type="predicted"/>
<evidence type="ECO:0000256" key="2">
    <source>
        <dbReference type="SAM" id="Phobius"/>
    </source>
</evidence>
<keyword evidence="4" id="KW-1185">Reference proteome</keyword>
<reference evidence="3 4" key="1">
    <citation type="submission" date="2019-01" db="EMBL/GenBank/DDBJ databases">
        <title>Novel species of Nocardioides.</title>
        <authorList>
            <person name="Liu Q."/>
            <person name="Xin Y.-H."/>
        </authorList>
    </citation>
    <scope>NUCLEOTIDE SEQUENCE [LARGE SCALE GENOMIC DNA]</scope>
    <source>
        <strain evidence="3 4">HLT3-15</strain>
    </source>
</reference>
<dbReference type="SUPFAM" id="SSF51219">
    <property type="entry name" value="TRAP-like"/>
    <property type="match status" value="1"/>
</dbReference>
<dbReference type="InterPro" id="IPR016031">
    <property type="entry name" value="Trp_RNA-bd_attenuator-like_dom"/>
</dbReference>
<sequence>MGLISAVLRFVLKKVGALLAVVLAMFVGLLLVQAAVPAVKDAVTDRERLQQVGKDRAALEEDLGRLRADVAQAQRGEVASRLGSIDDEVEGLGDRVTDQRAEVAEKVAESEECGAIRDAVENLPLVPNTCDLKEQAAASAQETLATLESSLDQAEATASVLRDPDLTPQQKLEQVGADGTFASSEREIEAAESELAQKQAEERSLEQAQGSGVGWVVDQWARSWRWLAAVALLVLVLPPVGRIVSYFVLMPLVHRIHRRMHLAGAMGEEGAVRSVPAERTLTVELGPGEVLAARSEHVRPVQGRIRSHLLYDWSSPFVSFAAGLYGLSRVTGDERVTAATLSTPNDPDSYLMRIDFTDHPGLVMRPRHVVGVVGSPRLETRWRWGIQAFATWQVRYILFTGTGSLVVQGHGDVVATNPFGGTTRMEQHLLMGFDSRLHVGVNRTEVFWPYLWGRTPLVDDEFTGSHPLYWQKASSEGPRNPLARAFGAFFSAFGKLLGF</sequence>
<dbReference type="Proteomes" id="UP000291838">
    <property type="component" value="Unassembled WGS sequence"/>
</dbReference>
<name>A0A4Q2RPE2_9ACTN</name>
<evidence type="ECO:0000313" key="4">
    <source>
        <dbReference type="Proteomes" id="UP000291838"/>
    </source>
</evidence>
<keyword evidence="2" id="KW-0472">Membrane</keyword>
<protein>
    <submittedName>
        <fullName evidence="3">Uncharacterized protein</fullName>
    </submittedName>
</protein>
<dbReference type="InterPro" id="IPR036983">
    <property type="entry name" value="AIM24_sf"/>
</dbReference>
<dbReference type="RefSeq" id="WP_129475469.1">
    <property type="nucleotide sequence ID" value="NZ_SDWS01000004.1"/>
</dbReference>
<accession>A0A4Q2RPE2</accession>
<comment type="caution">
    <text evidence="3">The sequence shown here is derived from an EMBL/GenBank/DDBJ whole genome shotgun (WGS) entry which is preliminary data.</text>
</comment>
<feature type="coiled-coil region" evidence="1">
    <location>
        <begin position="49"/>
        <end position="76"/>
    </location>
</feature>